<feature type="compositionally biased region" description="Acidic residues" evidence="1">
    <location>
        <begin position="69"/>
        <end position="80"/>
    </location>
</feature>
<dbReference type="Proteomes" id="UP001066276">
    <property type="component" value="Chromosome 2_1"/>
</dbReference>
<evidence type="ECO:0000313" key="2">
    <source>
        <dbReference type="EMBL" id="KAJ1201679.1"/>
    </source>
</evidence>
<gene>
    <name evidence="2" type="ORF">NDU88_005485</name>
</gene>
<feature type="non-terminal residue" evidence="2">
    <location>
        <position position="1"/>
    </location>
</feature>
<name>A0AAV7VJ68_PLEWA</name>
<sequence>RTRGDISTTIFVDNTSIYRIVLQSAYTWQYPRDRKSDNDATPSTSRRSQSNPGENPILFQAATSVNANAEEEEEEEEDENIAGQTKDQSS</sequence>
<dbReference type="AlphaFoldDB" id="A0AAV7VJ68"/>
<proteinExistence type="predicted"/>
<evidence type="ECO:0000313" key="3">
    <source>
        <dbReference type="Proteomes" id="UP001066276"/>
    </source>
</evidence>
<feature type="compositionally biased region" description="Polar residues" evidence="1">
    <location>
        <begin position="39"/>
        <end position="53"/>
    </location>
</feature>
<organism evidence="2 3">
    <name type="scientific">Pleurodeles waltl</name>
    <name type="common">Iberian ribbed newt</name>
    <dbReference type="NCBI Taxonomy" id="8319"/>
    <lineage>
        <taxon>Eukaryota</taxon>
        <taxon>Metazoa</taxon>
        <taxon>Chordata</taxon>
        <taxon>Craniata</taxon>
        <taxon>Vertebrata</taxon>
        <taxon>Euteleostomi</taxon>
        <taxon>Amphibia</taxon>
        <taxon>Batrachia</taxon>
        <taxon>Caudata</taxon>
        <taxon>Salamandroidea</taxon>
        <taxon>Salamandridae</taxon>
        <taxon>Pleurodelinae</taxon>
        <taxon>Pleurodeles</taxon>
    </lineage>
</organism>
<keyword evidence="3" id="KW-1185">Reference proteome</keyword>
<feature type="non-terminal residue" evidence="2">
    <location>
        <position position="90"/>
    </location>
</feature>
<comment type="caution">
    <text evidence="2">The sequence shown here is derived from an EMBL/GenBank/DDBJ whole genome shotgun (WGS) entry which is preliminary data.</text>
</comment>
<dbReference type="EMBL" id="JANPWB010000003">
    <property type="protein sequence ID" value="KAJ1201679.1"/>
    <property type="molecule type" value="Genomic_DNA"/>
</dbReference>
<protein>
    <submittedName>
        <fullName evidence="2">Uncharacterized protein</fullName>
    </submittedName>
</protein>
<reference evidence="2" key="1">
    <citation type="journal article" date="2022" name="bioRxiv">
        <title>Sequencing and chromosome-scale assembly of the giantPleurodeles waltlgenome.</title>
        <authorList>
            <person name="Brown T."/>
            <person name="Elewa A."/>
            <person name="Iarovenko S."/>
            <person name="Subramanian E."/>
            <person name="Araus A.J."/>
            <person name="Petzold A."/>
            <person name="Susuki M."/>
            <person name="Suzuki K.-i.T."/>
            <person name="Hayashi T."/>
            <person name="Toyoda A."/>
            <person name="Oliveira C."/>
            <person name="Osipova E."/>
            <person name="Leigh N.D."/>
            <person name="Simon A."/>
            <person name="Yun M.H."/>
        </authorList>
    </citation>
    <scope>NUCLEOTIDE SEQUENCE</scope>
    <source>
        <strain evidence="2">20211129_DDA</strain>
        <tissue evidence="2">Liver</tissue>
    </source>
</reference>
<feature type="region of interest" description="Disordered" evidence="1">
    <location>
        <begin position="28"/>
        <end position="90"/>
    </location>
</feature>
<accession>A0AAV7VJ68</accession>
<evidence type="ECO:0000256" key="1">
    <source>
        <dbReference type="SAM" id="MobiDB-lite"/>
    </source>
</evidence>